<sequence>MKGGDLLITIYKINKESQPLIALLAEQISKRFADTNGNPSQGFAKRLKTCFNSKIEKIFKGTINDTAKKIFKNPDKNKRKKNEVKDQINPKELDSYILLKIMTETDFLPERREKTCTRCQLTKCCSTCDGHDQNKCGNCDTDKNHCGKICCDTCNICVKCSSGSFEKFSECYFFGFNGRVLKLSEIPSWNLCLGINILSSLGVLLKCRNLFHLTEMDCEKFLQQKELNLGDFRGLQNLDQFVKKIHLAMKTIIHVLKKSSHQKIVEEVEDIEDKIDQIIDDDSKLCFRIEESEGIALINQLLKEFSLTEEERKSIKKTLQDHEERLRDHEKRISKLEKESQLEKEKEEERTRKSLLILKYVSTTKCVLSTREKMVDVSCLKIRCKGENDEEKAFTQIQDDTSNTFLVVNDLFLEHGNEFRFILEMEVGETLQSDLFQPEEGCETPGVSVTDCLNTVVAYDDGLPTSCHRKQKTHHEMNFKPVDIIRAASVPVKTVEEFRQLATEYMKRNNFQTCFPPSYLLRNQVMKILVEKVFHCNDGKKKDIKALIGYDHIKHLKNYNCSNKELNCTFNKDCRDISHEDTIFLVDFEKVVVYYIRMVDEMLSSATVYAELEQCNEFVRAFFLLHGDTFAKNHHVAVCSILALPKMEKKNIDPNIVPDNERYILFKEDLQTTDVLQARLQGYYRTVSKERKNWSHSADGKKLEGLLAECMASMAIKKACLPRLTRDVKEQVVSLLLNVEQYEAIHHLNNKRIISGPFGSGKSLILEMIAEQLYQSSTNATIYYICCDSHSLLDVRMEETFKSLTKGMEKDDVEFVTSNLYEILKEAGEDNVDDLVKVMEYCLKKGQENHRIVHFLFDEVDPIYFNEEMAKKFGDFVRKEVTGESTVILALQCTEKVVTANDGSTKHTFQNHCTNQSNPTGLELLPPLKMSMRMVSNLYKIKQIAEDQVKKETLLLALKKEEAKKESFQHTVKKKTTQALRTKKPVSKTSQPFQSIPPNKDAKAPVYVPNETLSEFVRHVSEETKLKEPTADHMPEMKKPKAEKPQPFLSDVERTLQQTKPPVEKKVEVKVKAPEPTLPSPTKQMFAVDQLYQLPMRDPHIFTQDKLESDQKHLETKFKFHDSENGVNVQSDKEASVIYLNDQFNMSSVDSVMILKEIFEMKDFLDVEAKTTVICNTLHEVDAVLFALKKTSMFPENSYCRYTSFLEDIKIPASREKKEKIWRQCKDDSHEVLVTDFRCFRGCETEHCITFVKADHAEFIPQILVEVFARAIVHLLIFVLPSPKSNNGRFAQVLKEWHSQKAADIFRLSVSYNKDSPGLSIVKNSEKEPVHNNIPLQMGTGDLQKEYDLFKKESHKKLKRNDSESEFKRHLADYIPDILQQALDKLTNDQYRYDVITFVESKHLAYLNGSRERTIEQLKQELGVDLIINKYLKEMQIRGTLEKKQNAVKEIKSKLDAGFWETLDWVPSSFQRDILKKAPHWKTFGVNVRKTREQKVQARGEMGNLKKVTSEIKDLINNPTSRWKPLVLSGSLSKYVNTNKTDEAFKHIRMRLNFNTGMLEIHGSQSETTNAESTINEYLKKKRPLITNDLVETLVMLFHQSKAHNDSWNLLNDKHDYWEILYQVSIRIVPNERAVYIRGSEEKKKVFTVYLRKNLFYKERVGSGDDYKKAYLLRVPALDGEIQLAKSEQMPHLLIITHFEGVGMVKHAYQIPSLKDDFIRALARLHEKCLEFGEMSLKFHLGRAFIRKLGEGPQKIVRFLDNVVYQRMDDDVFLSHINRQGWEKINTGCRYDFKIYTAEPFVAFRYKIFIDSNNQIDCKQTSQYVSDIQQGIGSFSWPESGVARLDIVDPVTNLDLRLRIKMYESNTTFENNTRQHAERLRQSFFSKLALKPGTNELVEIPDDLPDGYIVSYCRRSVMESYKVTGTDLVVKLSHEQVLQNYDHSDMAKEARDIYIENSRVYETLQSNDWNAREVAEQFQCVFDFGLKLLEEMADNDNV</sequence>
<dbReference type="Proteomes" id="UP000594262">
    <property type="component" value="Unplaced"/>
</dbReference>
<evidence type="ECO:0000256" key="2">
    <source>
        <dbReference type="SAM" id="MobiDB-lite"/>
    </source>
</evidence>
<evidence type="ECO:0000313" key="4">
    <source>
        <dbReference type="Proteomes" id="UP000594262"/>
    </source>
</evidence>
<reference evidence="3" key="1">
    <citation type="submission" date="2021-01" db="UniProtKB">
        <authorList>
            <consortium name="EnsemblMetazoa"/>
        </authorList>
    </citation>
    <scope>IDENTIFICATION</scope>
</reference>
<dbReference type="Gene3D" id="3.40.50.300">
    <property type="entry name" value="P-loop containing nucleotide triphosphate hydrolases"/>
    <property type="match status" value="1"/>
</dbReference>
<dbReference type="RefSeq" id="XP_066922976.1">
    <property type="nucleotide sequence ID" value="XM_067066875.1"/>
</dbReference>
<feature type="coiled-coil region" evidence="1">
    <location>
        <begin position="261"/>
        <end position="346"/>
    </location>
</feature>
<organism evidence="3 4">
    <name type="scientific">Clytia hemisphaerica</name>
    <dbReference type="NCBI Taxonomy" id="252671"/>
    <lineage>
        <taxon>Eukaryota</taxon>
        <taxon>Metazoa</taxon>
        <taxon>Cnidaria</taxon>
        <taxon>Hydrozoa</taxon>
        <taxon>Hydroidolina</taxon>
        <taxon>Leptothecata</taxon>
        <taxon>Obeliida</taxon>
        <taxon>Clytiidae</taxon>
        <taxon>Clytia</taxon>
    </lineage>
</organism>
<dbReference type="GeneID" id="136810207"/>
<protein>
    <submittedName>
        <fullName evidence="3">Uncharacterized protein</fullName>
    </submittedName>
</protein>
<feature type="compositionally biased region" description="Polar residues" evidence="2">
    <location>
        <begin position="987"/>
        <end position="997"/>
    </location>
</feature>
<keyword evidence="4" id="KW-1185">Reference proteome</keyword>
<evidence type="ECO:0000256" key="1">
    <source>
        <dbReference type="SAM" id="Coils"/>
    </source>
</evidence>
<dbReference type="EnsemblMetazoa" id="CLYHEMT024579.1">
    <property type="protein sequence ID" value="CLYHEMP024579.1"/>
    <property type="gene ID" value="CLYHEMG024579"/>
</dbReference>
<accession>A0A7M5XKS3</accession>
<feature type="compositionally biased region" description="Basic residues" evidence="2">
    <location>
        <begin position="971"/>
        <end position="986"/>
    </location>
</feature>
<proteinExistence type="predicted"/>
<dbReference type="OrthoDB" id="6038632at2759"/>
<keyword evidence="1" id="KW-0175">Coiled coil</keyword>
<feature type="region of interest" description="Disordered" evidence="2">
    <location>
        <begin position="969"/>
        <end position="1005"/>
    </location>
</feature>
<dbReference type="RefSeq" id="XP_066922915.1">
    <property type="nucleotide sequence ID" value="XM_067066814.1"/>
</dbReference>
<dbReference type="SUPFAM" id="SSF52540">
    <property type="entry name" value="P-loop containing nucleoside triphosphate hydrolases"/>
    <property type="match status" value="1"/>
</dbReference>
<name>A0A7M5XKS3_9CNID</name>
<evidence type="ECO:0000313" key="3">
    <source>
        <dbReference type="EnsemblMetazoa" id="CLYHEMP024579.1"/>
    </source>
</evidence>
<dbReference type="InterPro" id="IPR027417">
    <property type="entry name" value="P-loop_NTPase"/>
</dbReference>